<dbReference type="RefSeq" id="XP_001199348.4">
    <property type="nucleotide sequence ID" value="XM_001199348.4"/>
</dbReference>
<dbReference type="PANTHER" id="PTHR10105:SF2">
    <property type="entry name" value="AGAP003297-PA"/>
    <property type="match status" value="1"/>
</dbReference>
<protein>
    <recommendedName>
        <fullName evidence="6">Selenoprotein P N-terminal domain-containing protein</fullName>
    </recommendedName>
</protein>
<keyword evidence="5" id="KW-0325">Glycoprotein</keyword>
<dbReference type="PANTHER" id="PTHR10105">
    <property type="entry name" value="SELENOPROTEIN P"/>
    <property type="match status" value="1"/>
</dbReference>
<keyword evidence="3" id="KW-0732">Signal</keyword>
<reference evidence="8" key="1">
    <citation type="submission" date="2015-02" db="EMBL/GenBank/DDBJ databases">
        <title>Genome sequencing for Strongylocentrotus purpuratus.</title>
        <authorList>
            <person name="Murali S."/>
            <person name="Liu Y."/>
            <person name="Vee V."/>
            <person name="English A."/>
            <person name="Wang M."/>
            <person name="Skinner E."/>
            <person name="Han Y."/>
            <person name="Muzny D.M."/>
            <person name="Worley K.C."/>
            <person name="Gibbs R.A."/>
        </authorList>
    </citation>
    <scope>NUCLEOTIDE SEQUENCE</scope>
</reference>
<dbReference type="GeneID" id="763395"/>
<evidence type="ECO:0000256" key="2">
    <source>
        <dbReference type="ARBA" id="ARBA00022525"/>
    </source>
</evidence>
<dbReference type="GO" id="GO:0005576">
    <property type="term" value="C:extracellular region"/>
    <property type="evidence" value="ECO:0000318"/>
    <property type="project" value="GO_Central"/>
</dbReference>
<sequence>MGNRGIPGLLAAFLCLLYLGVGSASDPPFGSPARCMEPPSWSLRGRHPMLESRGQVTVVALLQASCGFCLTQAHYLEVMRRQYISQHNITDINFIVINAGDLRSRLNYYRLYRLGYFDLYQDYSSETAPEENVWSLLDGAKDDFLIYDRCGQLTYHIPMPYSALRYPFIQIAIESTYTGRHPCNCSADEPTTTTAMPSTEKDATTIASTTPTPAPQNAL</sequence>
<dbReference type="AlphaFoldDB" id="A0A7M7LIP4"/>
<dbReference type="GO" id="GO:0008430">
    <property type="term" value="F:selenium binding"/>
    <property type="evidence" value="ECO:0000318"/>
    <property type="project" value="GO_Central"/>
</dbReference>
<dbReference type="InterPro" id="IPR036249">
    <property type="entry name" value="Thioredoxin-like_sf"/>
</dbReference>
<dbReference type="Pfam" id="PF04592">
    <property type="entry name" value="SelP_N"/>
    <property type="match status" value="1"/>
</dbReference>
<evidence type="ECO:0000313" key="8">
    <source>
        <dbReference type="Proteomes" id="UP000007110"/>
    </source>
</evidence>
<evidence type="ECO:0000256" key="5">
    <source>
        <dbReference type="ARBA" id="ARBA00023180"/>
    </source>
</evidence>
<dbReference type="GO" id="GO:0001887">
    <property type="term" value="P:selenium compound metabolic process"/>
    <property type="evidence" value="ECO:0000318"/>
    <property type="project" value="GO_Central"/>
</dbReference>
<keyword evidence="2" id="KW-0964">Secreted</keyword>
<evidence type="ECO:0000313" key="7">
    <source>
        <dbReference type="EnsemblMetazoa" id="XP_001199348"/>
    </source>
</evidence>
<evidence type="ECO:0000256" key="1">
    <source>
        <dbReference type="ARBA" id="ARBA00004613"/>
    </source>
</evidence>
<keyword evidence="8" id="KW-1185">Reference proteome</keyword>
<dbReference type="EnsemblMetazoa" id="XM_001199348">
    <property type="protein sequence ID" value="XP_001199348"/>
    <property type="gene ID" value="LOC763395"/>
</dbReference>
<dbReference type="Proteomes" id="UP000007110">
    <property type="component" value="Unassembled WGS sequence"/>
</dbReference>
<dbReference type="InterPro" id="IPR037941">
    <property type="entry name" value="SeP"/>
</dbReference>
<accession>A0A7M7LIP4</accession>
<evidence type="ECO:0000259" key="6">
    <source>
        <dbReference type="Pfam" id="PF04592"/>
    </source>
</evidence>
<proteinExistence type="predicted"/>
<dbReference type="InParanoid" id="A0A7M7LIP4"/>
<dbReference type="SUPFAM" id="SSF52833">
    <property type="entry name" value="Thioredoxin-like"/>
    <property type="match status" value="1"/>
</dbReference>
<comment type="subcellular location">
    <subcellularLocation>
        <location evidence="1">Secreted</location>
    </subcellularLocation>
</comment>
<evidence type="ECO:0000256" key="4">
    <source>
        <dbReference type="ARBA" id="ARBA00022933"/>
    </source>
</evidence>
<evidence type="ECO:0000256" key="3">
    <source>
        <dbReference type="ARBA" id="ARBA00022729"/>
    </source>
</evidence>
<keyword evidence="4" id="KW-0712">Selenocysteine</keyword>
<name>A0A7M7LIP4_STRPU</name>
<organism evidence="7 8">
    <name type="scientific">Strongylocentrotus purpuratus</name>
    <name type="common">Purple sea urchin</name>
    <dbReference type="NCBI Taxonomy" id="7668"/>
    <lineage>
        <taxon>Eukaryota</taxon>
        <taxon>Metazoa</taxon>
        <taxon>Echinodermata</taxon>
        <taxon>Eleutherozoa</taxon>
        <taxon>Echinozoa</taxon>
        <taxon>Echinoidea</taxon>
        <taxon>Euechinoidea</taxon>
        <taxon>Echinacea</taxon>
        <taxon>Camarodonta</taxon>
        <taxon>Echinidea</taxon>
        <taxon>Strongylocentrotidae</taxon>
        <taxon>Strongylocentrotus</taxon>
    </lineage>
</organism>
<dbReference type="InterPro" id="IPR007671">
    <property type="entry name" value="Selenoprotein-P_N"/>
</dbReference>
<reference evidence="7" key="2">
    <citation type="submission" date="2021-01" db="UniProtKB">
        <authorList>
            <consortium name="EnsemblMetazoa"/>
        </authorList>
    </citation>
    <scope>IDENTIFICATION</scope>
</reference>
<dbReference type="FunCoup" id="A0A7M7LIP4">
    <property type="interactions" value="18"/>
</dbReference>